<comment type="caution">
    <text evidence="1">The sequence shown here is derived from an EMBL/GenBank/DDBJ whole genome shotgun (WGS) entry which is preliminary data.</text>
</comment>
<protein>
    <submittedName>
        <fullName evidence="1">Uncharacterized protein</fullName>
    </submittedName>
</protein>
<organism evidence="1 2">
    <name type="scientific">Tritrichomonas musculus</name>
    <dbReference type="NCBI Taxonomy" id="1915356"/>
    <lineage>
        <taxon>Eukaryota</taxon>
        <taxon>Metamonada</taxon>
        <taxon>Parabasalia</taxon>
        <taxon>Tritrichomonadida</taxon>
        <taxon>Tritrichomonadidae</taxon>
        <taxon>Tritrichomonas</taxon>
    </lineage>
</organism>
<keyword evidence="2" id="KW-1185">Reference proteome</keyword>
<dbReference type="EMBL" id="JAPFFF010000002">
    <property type="protein sequence ID" value="KAK8895862.1"/>
    <property type="molecule type" value="Genomic_DNA"/>
</dbReference>
<evidence type="ECO:0000313" key="1">
    <source>
        <dbReference type="EMBL" id="KAK8895862.1"/>
    </source>
</evidence>
<gene>
    <name evidence="1" type="ORF">M9Y10_013748</name>
</gene>
<accession>A0ABR2KZM0</accession>
<evidence type="ECO:0000313" key="2">
    <source>
        <dbReference type="Proteomes" id="UP001470230"/>
    </source>
</evidence>
<dbReference type="Proteomes" id="UP001470230">
    <property type="component" value="Unassembled WGS sequence"/>
</dbReference>
<proteinExistence type="predicted"/>
<name>A0ABR2KZM0_9EUKA</name>
<sequence>MKKQSTEEYYKFCSIILMLSKKTYQKLLSFLPLLSMSSVYAYLQAPKIYLNKLIQNSVYIQILLSKVYEKFIKFESGKAVAPIYINLGGDEASLKSSSKAIYVFEILPLFKHFPPCVVNTMPTTNGSSPQSVVDRFKELTNLLKDLNFIVKFCSTDGDISFDFKHRNFFTEKVEPLINESFEMIVFSLRNEIAIPISDILHLLKSARSRLIEHLLLIDPDSLKCVNTSLFASCAELNAEFTDKSSSGAMKDAYPLSMFSWRSFVNLMMNGRYESAYYILPFLYLIEAIRSNLLSKTTKLNFLNYAFNIFKKHLEIIRNVDKNSMFKQRYTSKCLGVLFADEIFLMRIMNTIVGLAIAIRFFPEDLALQRIGTHDLELFFGNMRLLCFYDNSYDNSIRVICETILIRQFCKDLDIPILINKRVNESGIVLTCEINNLEDLAFDGTKLTETVYNLMLDNEVKDIDLHECEIMINNYSNKIMNSQSYMKVKIPNLLTGTLAYHRYRNIQYSLSVLPIDHEKSVFQYYCDDLKFKKKNR</sequence>
<reference evidence="1 2" key="1">
    <citation type="submission" date="2024-04" db="EMBL/GenBank/DDBJ databases">
        <title>Tritrichomonas musculus Genome.</title>
        <authorList>
            <person name="Alves-Ferreira E."/>
            <person name="Grigg M."/>
            <person name="Lorenzi H."/>
            <person name="Galac M."/>
        </authorList>
    </citation>
    <scope>NUCLEOTIDE SEQUENCE [LARGE SCALE GENOMIC DNA]</scope>
    <source>
        <strain evidence="1 2">EAF2021</strain>
    </source>
</reference>